<proteinExistence type="predicted"/>
<sequence length="303" mass="33168">MNSDPTSVEPTVEETVDIFPANHTNQWPIIKDMWSFFAGNAGNINILSILANPDVVVDLKLAEKVGAKMTVCVPSNDAIDYWTDVKIVLKERGKSSILNKNEVLPVVAKCWVLANRITVVKGLPSIYNGTIDIPTLSDNTSDLSGNTSDLSGNALDLSGNTTTIPLISLSSLIIGGYYDIVKVDYPGQERFVLFNIIDAGMRPAIVLVRWSKNPDKDNITRSAAATFQNHGYVLLSKIDDKYLYYYNDKAFYTLCSWNTPSFKNPMIEKVVSLTKGILKKNAEAAATAAVSTPISEQPPTVSE</sequence>
<dbReference type="EMBL" id="MN740152">
    <property type="protein sequence ID" value="QHT89886.1"/>
    <property type="molecule type" value="Genomic_DNA"/>
</dbReference>
<accession>A0A6C0IBX8</accession>
<protein>
    <submittedName>
        <fullName evidence="1">Uncharacterized protein</fullName>
    </submittedName>
</protein>
<dbReference type="AlphaFoldDB" id="A0A6C0IBX8"/>
<name>A0A6C0IBX8_9ZZZZ</name>
<reference evidence="1" key="1">
    <citation type="journal article" date="2020" name="Nature">
        <title>Giant virus diversity and host interactions through global metagenomics.</title>
        <authorList>
            <person name="Schulz F."/>
            <person name="Roux S."/>
            <person name="Paez-Espino D."/>
            <person name="Jungbluth S."/>
            <person name="Walsh D.A."/>
            <person name="Denef V.J."/>
            <person name="McMahon K.D."/>
            <person name="Konstantinidis K.T."/>
            <person name="Eloe-Fadrosh E.A."/>
            <person name="Kyrpides N.C."/>
            <person name="Woyke T."/>
        </authorList>
    </citation>
    <scope>NUCLEOTIDE SEQUENCE</scope>
    <source>
        <strain evidence="1">GVMAG-M-3300023184-62</strain>
    </source>
</reference>
<organism evidence="1">
    <name type="scientific">viral metagenome</name>
    <dbReference type="NCBI Taxonomy" id="1070528"/>
    <lineage>
        <taxon>unclassified sequences</taxon>
        <taxon>metagenomes</taxon>
        <taxon>organismal metagenomes</taxon>
    </lineage>
</organism>
<evidence type="ECO:0000313" key="1">
    <source>
        <dbReference type="EMBL" id="QHT89886.1"/>
    </source>
</evidence>